<accession>A0A951PA92</accession>
<keyword evidence="1" id="KW-0472">Membrane</keyword>
<feature type="transmembrane region" description="Helical" evidence="1">
    <location>
        <begin position="15"/>
        <end position="36"/>
    </location>
</feature>
<name>A0A951PA92_9CYAN</name>
<feature type="transmembrane region" description="Helical" evidence="1">
    <location>
        <begin position="96"/>
        <end position="116"/>
    </location>
</feature>
<protein>
    <submittedName>
        <fullName evidence="2">DUF4079 domain-containing protein</fullName>
    </submittedName>
</protein>
<feature type="transmembrane region" description="Helical" evidence="1">
    <location>
        <begin position="64"/>
        <end position="84"/>
    </location>
</feature>
<proteinExistence type="predicted"/>
<sequence>MNFEIPQSIKVWSQFAHPILMWVLLVVTLYAGYLGFQIRRTRNAAPELRKELVKGKFSVRHHQISSILLAFMVLGSISAMGVTYLNSGKLFVGSHLLAGLGMTGLIATSASLTPYMQKGQDWARYSHITLNLILVGLFFWQAVTGVQIVQNIINRMTAA</sequence>
<keyword evidence="1" id="KW-1133">Transmembrane helix</keyword>
<evidence type="ECO:0000313" key="3">
    <source>
        <dbReference type="Proteomes" id="UP000707356"/>
    </source>
</evidence>
<evidence type="ECO:0000313" key="2">
    <source>
        <dbReference type="EMBL" id="MBW4465260.1"/>
    </source>
</evidence>
<dbReference type="PANTHER" id="PTHR34679">
    <property type="match status" value="1"/>
</dbReference>
<dbReference type="InterPro" id="IPR025067">
    <property type="entry name" value="DUF4079"/>
</dbReference>
<feature type="transmembrane region" description="Helical" evidence="1">
    <location>
        <begin position="128"/>
        <end position="149"/>
    </location>
</feature>
<dbReference type="EMBL" id="JAHHHV010000036">
    <property type="protein sequence ID" value="MBW4465260.1"/>
    <property type="molecule type" value="Genomic_DNA"/>
</dbReference>
<reference evidence="2" key="2">
    <citation type="journal article" date="2022" name="Microbiol. Resour. Announc.">
        <title>Metagenome Sequencing to Explore Phylogenomics of Terrestrial Cyanobacteria.</title>
        <authorList>
            <person name="Ward R.D."/>
            <person name="Stajich J.E."/>
            <person name="Johansen J.R."/>
            <person name="Huntemann M."/>
            <person name="Clum A."/>
            <person name="Foster B."/>
            <person name="Foster B."/>
            <person name="Roux S."/>
            <person name="Palaniappan K."/>
            <person name="Varghese N."/>
            <person name="Mukherjee S."/>
            <person name="Reddy T.B.K."/>
            <person name="Daum C."/>
            <person name="Copeland A."/>
            <person name="Chen I.A."/>
            <person name="Ivanova N.N."/>
            <person name="Kyrpides N.C."/>
            <person name="Shapiro N."/>
            <person name="Eloe-Fadrosh E.A."/>
            <person name="Pietrasiak N."/>
        </authorList>
    </citation>
    <scope>NUCLEOTIDE SEQUENCE</scope>
    <source>
        <strain evidence="2">GSE-TBD4-15B</strain>
    </source>
</reference>
<organism evidence="2 3">
    <name type="scientific">Pegethrix bostrychoides GSE-TBD4-15B</name>
    <dbReference type="NCBI Taxonomy" id="2839662"/>
    <lineage>
        <taxon>Bacteria</taxon>
        <taxon>Bacillati</taxon>
        <taxon>Cyanobacteriota</taxon>
        <taxon>Cyanophyceae</taxon>
        <taxon>Oculatellales</taxon>
        <taxon>Oculatellaceae</taxon>
        <taxon>Pegethrix</taxon>
    </lineage>
</organism>
<keyword evidence="1" id="KW-0812">Transmembrane</keyword>
<comment type="caution">
    <text evidence="2">The sequence shown here is derived from an EMBL/GenBank/DDBJ whole genome shotgun (WGS) entry which is preliminary data.</text>
</comment>
<dbReference type="AlphaFoldDB" id="A0A951PA92"/>
<dbReference type="Pfam" id="PF13301">
    <property type="entry name" value="DUF4079"/>
    <property type="match status" value="1"/>
</dbReference>
<dbReference type="PANTHER" id="PTHR34679:SF2">
    <property type="entry name" value="OS02G0122500 PROTEIN"/>
    <property type="match status" value="1"/>
</dbReference>
<dbReference type="Proteomes" id="UP000707356">
    <property type="component" value="Unassembled WGS sequence"/>
</dbReference>
<gene>
    <name evidence="2" type="ORF">KME07_07440</name>
</gene>
<reference evidence="2" key="1">
    <citation type="submission" date="2021-05" db="EMBL/GenBank/DDBJ databases">
        <authorList>
            <person name="Pietrasiak N."/>
            <person name="Ward R."/>
            <person name="Stajich J.E."/>
            <person name="Kurbessoian T."/>
        </authorList>
    </citation>
    <scope>NUCLEOTIDE SEQUENCE</scope>
    <source>
        <strain evidence="2">GSE-TBD4-15B</strain>
    </source>
</reference>
<evidence type="ECO:0000256" key="1">
    <source>
        <dbReference type="SAM" id="Phobius"/>
    </source>
</evidence>